<evidence type="ECO:0000256" key="1">
    <source>
        <dbReference type="SAM" id="Coils"/>
    </source>
</evidence>
<feature type="domain" description="FAM186A/B C-terminal" evidence="3">
    <location>
        <begin position="661"/>
        <end position="896"/>
    </location>
</feature>
<dbReference type="GeneID" id="112832660"/>
<feature type="coiled-coil region" evidence="1">
    <location>
        <begin position="240"/>
        <end position="267"/>
    </location>
</feature>
<evidence type="ECO:0000256" key="2">
    <source>
        <dbReference type="SAM" id="MobiDB-lite"/>
    </source>
</evidence>
<dbReference type="InterPro" id="IPR049144">
    <property type="entry name" value="FAM186A_B_N"/>
</dbReference>
<dbReference type="Pfam" id="PF20870">
    <property type="entry name" value="FAM186A-B_N"/>
    <property type="match status" value="1"/>
</dbReference>
<dbReference type="InParanoid" id="A0A3Q7PZI7"/>
<dbReference type="PANTHER" id="PTHR33590:SF3">
    <property type="entry name" value="PROTEIN FAM186B"/>
    <property type="match status" value="1"/>
</dbReference>
<organism evidence="5 6">
    <name type="scientific">Callorhinus ursinus</name>
    <name type="common">Northern fur seal</name>
    <dbReference type="NCBI Taxonomy" id="34884"/>
    <lineage>
        <taxon>Eukaryota</taxon>
        <taxon>Metazoa</taxon>
        <taxon>Chordata</taxon>
        <taxon>Craniata</taxon>
        <taxon>Vertebrata</taxon>
        <taxon>Euteleostomi</taxon>
        <taxon>Mammalia</taxon>
        <taxon>Eutheria</taxon>
        <taxon>Laurasiatheria</taxon>
        <taxon>Carnivora</taxon>
        <taxon>Caniformia</taxon>
        <taxon>Pinnipedia</taxon>
        <taxon>Otariidae</taxon>
        <taxon>Callorhinus</taxon>
    </lineage>
</organism>
<gene>
    <name evidence="6" type="primary">FAM186B</name>
</gene>
<dbReference type="RefSeq" id="XP_025739184.1">
    <property type="nucleotide sequence ID" value="XM_025883399.1"/>
</dbReference>
<reference evidence="6" key="2">
    <citation type="submission" date="2025-08" db="UniProtKB">
        <authorList>
            <consortium name="RefSeq"/>
        </authorList>
    </citation>
    <scope>IDENTIFICATION</scope>
    <source>
        <tissue evidence="6">Blood</tissue>
    </source>
</reference>
<dbReference type="InterPro" id="IPR049146">
    <property type="entry name" value="FAM186A_B_C"/>
</dbReference>
<name>A0A3Q7PZI7_CALUR</name>
<evidence type="ECO:0000259" key="4">
    <source>
        <dbReference type="Pfam" id="PF20870"/>
    </source>
</evidence>
<dbReference type="Proteomes" id="UP000286641">
    <property type="component" value="Unplaced"/>
</dbReference>
<sequence length="1015" mass="116361">MEKDRPPQLMTPASVKAIISKIEAAQLTRAQEDISSQLSDILDNVNCVINRFQEELGYDLKEKAKSDRTEQKGKSRFILLEKIASFSKDAKTKEKHLYEILRWLGDWGDNLTYELRNRKGKEEEKALDEWIEVMEKVLPLSLIATKGGIESLISLCSTLIERQKKRTQIPKHTFWQGWWEQSPPRSASYPQPLSPEQMLQDKHTTCTKVSEVTSMLQELLDSTMFNQGEVRAIRYMSAVVENLNKALTLQHKENSNLETKYRNLEIEMTKELSSQRLYFQNSLKVLQNKRDALLKQVEILGGKYHDLLLIKHALEFQLKKAQSARDQAEEPAKILVDSLGPPEKETLPKKETVMEETQQEPKKEWLFLSLPPGSMAKAWDSGTRPSTSQPLSTMTTHSRIADVYSSKDTERLQPVLLSLVDHKFPKKWEGPVAESPGHQVKNQKDFQKAAQEKEELQIKSHIGMQLSPESSKKAALESKVAHWEEELSWEMQRQLWLEEEAMWLQRQKKWALLEQEHQKKLQQWEMEEAAREQQRRLGQQAKEQGGPRREPERLEEDVDGMIFTTTGRWKDVAEASLVPPPSGAQSAHQVRRPHWPRSPNTQQLARRKQRNLSSAKSTQKPWASQGLTKPKKSASFPVTGTSIQKVSRPPLQISLVALKGKVYHMDAEALRKNLQLLSEEAELGLPHSLRSKVLELTTTTMELSVLRLQCLCHRYILYRRFQSLRQEVINHIQVMQETGTTYKAQNLHIFLENIDHLQNLWLQPWADKQKDLEEKHRECLNSMATLFPKLQLEWNIHLHTPVTTNPKSRKNKAPRSFLRRIYSCGPSCKPSPEHLTSKHWECVPLHLARQQENQMEAIWRTDVASSSHPIEKRTPPSLPWGQLGGCPDIPRLLALDVHSSYRRSLRSLKAGAVPPTPRPPLGSQLQAYALIKILFLAKTASPFQGNLGEYNFLPPFLNSIQVYSVYHTIRCRDKALLLLSCSTSQVGSPSLCVRLVLDGSVQGLPVLSWDPIIVV</sequence>
<accession>A0A3Q7PZI7</accession>
<dbReference type="Pfam" id="PF20865">
    <property type="entry name" value="FAM186A-B_C"/>
    <property type="match status" value="1"/>
</dbReference>
<proteinExistence type="predicted"/>
<dbReference type="CTD" id="84070"/>
<protein>
    <submittedName>
        <fullName evidence="6">Protein FAM186B isoform X1</fullName>
    </submittedName>
</protein>
<evidence type="ECO:0000313" key="5">
    <source>
        <dbReference type="Proteomes" id="UP000286641"/>
    </source>
</evidence>
<evidence type="ECO:0000259" key="3">
    <source>
        <dbReference type="Pfam" id="PF20865"/>
    </source>
</evidence>
<feature type="region of interest" description="Disordered" evidence="2">
    <location>
        <begin position="576"/>
        <end position="636"/>
    </location>
</feature>
<feature type="domain" description="FAM186A/B N-terminal" evidence="4">
    <location>
        <begin position="7"/>
        <end position="254"/>
    </location>
</feature>
<reference key="1">
    <citation type="submission" date="2019-01" db="UniProtKB">
        <authorList>
            <consortium name="RefSeq"/>
        </authorList>
    </citation>
    <scope>IDENTIFICATION</scope>
</reference>
<keyword evidence="5" id="KW-1185">Reference proteome</keyword>
<dbReference type="PANTHER" id="PTHR33590">
    <property type="entry name" value="GLUTENIN, HIGH MOLECULAR WEIGHT SUBUNIT PW212-RELATED PROTEIN"/>
    <property type="match status" value="1"/>
</dbReference>
<keyword evidence="1" id="KW-0175">Coiled coil</keyword>
<evidence type="ECO:0000313" key="6">
    <source>
        <dbReference type="RefSeq" id="XP_025739184.1"/>
    </source>
</evidence>
<dbReference type="AlphaFoldDB" id="A0A3Q7PZI7"/>
<feature type="region of interest" description="Disordered" evidence="2">
    <location>
        <begin position="531"/>
        <end position="558"/>
    </location>
</feature>
<feature type="compositionally biased region" description="Polar residues" evidence="2">
    <location>
        <begin position="611"/>
        <end position="627"/>
    </location>
</feature>